<dbReference type="AlphaFoldDB" id="A0A1Y2F406"/>
<evidence type="ECO:0000256" key="1">
    <source>
        <dbReference type="SAM" id="MobiDB-lite"/>
    </source>
</evidence>
<name>A0A1Y2F406_9BASI</name>
<evidence type="ECO:0000313" key="2">
    <source>
        <dbReference type="EMBL" id="ORY78056.1"/>
    </source>
</evidence>
<comment type="caution">
    <text evidence="2">The sequence shown here is derived from an EMBL/GenBank/DDBJ whole genome shotgun (WGS) entry which is preliminary data.</text>
</comment>
<feature type="region of interest" description="Disordered" evidence="1">
    <location>
        <begin position="253"/>
        <end position="280"/>
    </location>
</feature>
<dbReference type="EMBL" id="MCGR01000030">
    <property type="protein sequence ID" value="ORY78056.1"/>
    <property type="molecule type" value="Genomic_DNA"/>
</dbReference>
<protein>
    <submittedName>
        <fullName evidence="2">Uncharacterized protein</fullName>
    </submittedName>
</protein>
<sequence>MYQQVALTRIAPADHLHTPPTASAAPREPFNASPPIASTSTAPKRAASPLESPSSKKKASAPPAQPTPTRRGFIAKDLLTPDWSLEQVEGWMQEHPALKKRDFFVLQRHHPAAHPKHFDLRLQLDNQLVTFCIPSQDGLSRAPKKGQGDDFQWGRLALEEQPRAVNITLLDGGGMGVTMCEDIGEYWPRMSRRDDRRARPEVGTWTCVALLALSPYHPHLVSGCPPVGEHLSPLQYRVLPRMSDLEKRKRAKKAIRKQGFSDDTTTDEEESDEESEEAEDEKQETLFAEAFYHASFLPLPPRWVSLVTRPPRTPAIVVVSSSSCMDIVIAVCAFTFNAGRRFARMHNKSGPPDIPRYFQHQWYFNLDSRSGSSGIIFPSYKQSLLTDRTMEEIAADKENSTTTAEDWYTWNAPLARKWEAGVKGRRP</sequence>
<accession>A0A1Y2F406</accession>
<organism evidence="2 3">
    <name type="scientific">Leucosporidium creatinivorum</name>
    <dbReference type="NCBI Taxonomy" id="106004"/>
    <lineage>
        <taxon>Eukaryota</taxon>
        <taxon>Fungi</taxon>
        <taxon>Dikarya</taxon>
        <taxon>Basidiomycota</taxon>
        <taxon>Pucciniomycotina</taxon>
        <taxon>Microbotryomycetes</taxon>
        <taxon>Leucosporidiales</taxon>
        <taxon>Leucosporidium</taxon>
    </lineage>
</organism>
<dbReference type="Proteomes" id="UP000193467">
    <property type="component" value="Unassembled WGS sequence"/>
</dbReference>
<feature type="compositionally biased region" description="Acidic residues" evidence="1">
    <location>
        <begin position="264"/>
        <end position="280"/>
    </location>
</feature>
<feature type="region of interest" description="Disordered" evidence="1">
    <location>
        <begin position="1"/>
        <end position="72"/>
    </location>
</feature>
<keyword evidence="3" id="KW-1185">Reference proteome</keyword>
<reference evidence="2 3" key="1">
    <citation type="submission" date="2016-07" db="EMBL/GenBank/DDBJ databases">
        <title>Pervasive Adenine N6-methylation of Active Genes in Fungi.</title>
        <authorList>
            <consortium name="DOE Joint Genome Institute"/>
            <person name="Mondo S.J."/>
            <person name="Dannebaum R.O."/>
            <person name="Kuo R.C."/>
            <person name="Labutti K."/>
            <person name="Haridas S."/>
            <person name="Kuo A."/>
            <person name="Salamov A."/>
            <person name="Ahrendt S.R."/>
            <person name="Lipzen A."/>
            <person name="Sullivan W."/>
            <person name="Andreopoulos W.B."/>
            <person name="Clum A."/>
            <person name="Lindquist E."/>
            <person name="Daum C."/>
            <person name="Ramamoorthy G.K."/>
            <person name="Gryganskyi A."/>
            <person name="Culley D."/>
            <person name="Magnuson J.K."/>
            <person name="James T.Y."/>
            <person name="O'Malley M.A."/>
            <person name="Stajich J.E."/>
            <person name="Spatafora J.W."/>
            <person name="Visel A."/>
            <person name="Grigoriev I.V."/>
        </authorList>
    </citation>
    <scope>NUCLEOTIDE SEQUENCE [LARGE SCALE GENOMIC DNA]</scope>
    <source>
        <strain evidence="2 3">62-1032</strain>
    </source>
</reference>
<proteinExistence type="predicted"/>
<gene>
    <name evidence="2" type="ORF">BCR35DRAFT_332435</name>
</gene>
<dbReference type="InParanoid" id="A0A1Y2F406"/>
<dbReference type="OrthoDB" id="2588098at2759"/>
<evidence type="ECO:0000313" key="3">
    <source>
        <dbReference type="Proteomes" id="UP000193467"/>
    </source>
</evidence>